<name>A0A068TN44_COFCA</name>
<evidence type="ECO:0000256" key="1">
    <source>
        <dbReference type="SAM" id="MobiDB-lite"/>
    </source>
</evidence>
<dbReference type="GO" id="GO:0005776">
    <property type="term" value="C:autophagosome"/>
    <property type="evidence" value="ECO:0007669"/>
    <property type="project" value="TreeGrafter"/>
</dbReference>
<organism evidence="2 3">
    <name type="scientific">Coffea canephora</name>
    <name type="common">Robusta coffee</name>
    <dbReference type="NCBI Taxonomy" id="49390"/>
    <lineage>
        <taxon>Eukaryota</taxon>
        <taxon>Viridiplantae</taxon>
        <taxon>Streptophyta</taxon>
        <taxon>Embryophyta</taxon>
        <taxon>Tracheophyta</taxon>
        <taxon>Spermatophyta</taxon>
        <taxon>Magnoliopsida</taxon>
        <taxon>eudicotyledons</taxon>
        <taxon>Gunneridae</taxon>
        <taxon>Pentapetalae</taxon>
        <taxon>asterids</taxon>
        <taxon>lamiids</taxon>
        <taxon>Gentianales</taxon>
        <taxon>Rubiaceae</taxon>
        <taxon>Ixoroideae</taxon>
        <taxon>Gardenieae complex</taxon>
        <taxon>Bertiereae - Coffeeae clade</taxon>
        <taxon>Coffeeae</taxon>
        <taxon>Coffea</taxon>
    </lineage>
</organism>
<evidence type="ECO:0000313" key="3">
    <source>
        <dbReference type="Proteomes" id="UP000295252"/>
    </source>
</evidence>
<dbReference type="PANTHER" id="PTHR34659:SF1">
    <property type="entry name" value="PROTEIN EGT2"/>
    <property type="match status" value="1"/>
</dbReference>
<evidence type="ECO:0000313" key="2">
    <source>
        <dbReference type="EMBL" id="CDO96768.1"/>
    </source>
</evidence>
<dbReference type="InParanoid" id="A0A068TN44"/>
<sequence length="338" mass="37193">MDNRVKSLSWIGNIREKFETFYSEIDDIVKENLEYGENQLLTAGANVKQFCSEFMEEVLPESIINSLQEKTTTSENAKRVVHGGGLPDKEANAGHKDGPSDCNSSNQPILMETVEEADITLSFTLKANDGREMSFEENRVKETEFSSEILKFEGHGGGGFRVQKEAGETNDFDPQDGIAKLSTAQPFPNAIVSPGSNACQLLENELSSSGRTLSKELINEGLNGHTAEETEGKHVSDLSIMQLPNKVKIEDSSTVLDSNEYHLTSDCPEQPQAHHRTACKSCLAMEPEKHCECEKAAGSKDLNAESDQPEHKLPSQALLAGESELLDEELCESEWVIV</sequence>
<proteinExistence type="predicted"/>
<dbReference type="OMA" id="CESEWVI"/>
<accession>A0A068TN44</accession>
<dbReference type="Gramene" id="CDO96768">
    <property type="protein sequence ID" value="CDO96768"/>
    <property type="gene ID" value="GSCOC_T00013892001"/>
</dbReference>
<keyword evidence="3" id="KW-1185">Reference proteome</keyword>
<reference evidence="3" key="1">
    <citation type="journal article" date="2014" name="Science">
        <title>The coffee genome provides insight into the convergent evolution of caffeine biosynthesis.</title>
        <authorList>
            <person name="Denoeud F."/>
            <person name="Carretero-Paulet L."/>
            <person name="Dereeper A."/>
            <person name="Droc G."/>
            <person name="Guyot R."/>
            <person name="Pietrella M."/>
            <person name="Zheng C."/>
            <person name="Alberti A."/>
            <person name="Anthony F."/>
            <person name="Aprea G."/>
            <person name="Aury J.M."/>
            <person name="Bento P."/>
            <person name="Bernard M."/>
            <person name="Bocs S."/>
            <person name="Campa C."/>
            <person name="Cenci A."/>
            <person name="Combes M.C."/>
            <person name="Crouzillat D."/>
            <person name="Da Silva C."/>
            <person name="Daddiego L."/>
            <person name="De Bellis F."/>
            <person name="Dussert S."/>
            <person name="Garsmeur O."/>
            <person name="Gayraud T."/>
            <person name="Guignon V."/>
            <person name="Jahn K."/>
            <person name="Jamilloux V."/>
            <person name="Joet T."/>
            <person name="Labadie K."/>
            <person name="Lan T."/>
            <person name="Leclercq J."/>
            <person name="Lepelley M."/>
            <person name="Leroy T."/>
            <person name="Li L.T."/>
            <person name="Librado P."/>
            <person name="Lopez L."/>
            <person name="Munoz A."/>
            <person name="Noel B."/>
            <person name="Pallavicini A."/>
            <person name="Perrotta G."/>
            <person name="Poncet V."/>
            <person name="Pot D."/>
            <person name="Priyono X."/>
            <person name="Rigoreau M."/>
            <person name="Rouard M."/>
            <person name="Rozas J."/>
            <person name="Tranchant-Dubreuil C."/>
            <person name="VanBuren R."/>
            <person name="Zhang Q."/>
            <person name="Andrade A.C."/>
            <person name="Argout X."/>
            <person name="Bertrand B."/>
            <person name="de Kochko A."/>
            <person name="Graziosi G."/>
            <person name="Henry R.J."/>
            <person name="Jayarama X."/>
            <person name="Ming R."/>
            <person name="Nagai C."/>
            <person name="Rounsley S."/>
            <person name="Sankoff D."/>
            <person name="Giuliano G."/>
            <person name="Albert V.A."/>
            <person name="Wincker P."/>
            <person name="Lashermes P."/>
        </authorList>
    </citation>
    <scope>NUCLEOTIDE SEQUENCE [LARGE SCALE GENOMIC DNA]</scope>
    <source>
        <strain evidence="3">cv. DH200-94</strain>
    </source>
</reference>
<dbReference type="GO" id="GO:0006950">
    <property type="term" value="P:response to stress"/>
    <property type="evidence" value="ECO:0007669"/>
    <property type="project" value="TreeGrafter"/>
</dbReference>
<protein>
    <submittedName>
        <fullName evidence="2">Uncharacterized protein</fullName>
    </submittedName>
</protein>
<dbReference type="GO" id="GO:0061908">
    <property type="term" value="C:phagophore"/>
    <property type="evidence" value="ECO:0007669"/>
    <property type="project" value="TreeGrafter"/>
</dbReference>
<dbReference type="PANTHER" id="PTHR34659">
    <property type="entry name" value="BNAA05G11610D PROTEIN"/>
    <property type="match status" value="1"/>
</dbReference>
<dbReference type="EMBL" id="HG739085">
    <property type="protein sequence ID" value="CDO96768.1"/>
    <property type="molecule type" value="Genomic_DNA"/>
</dbReference>
<dbReference type="OrthoDB" id="778244at2759"/>
<gene>
    <name evidence="2" type="ORF">GSCOC_T00013892001</name>
</gene>
<dbReference type="InterPro" id="IPR053273">
    <property type="entry name" value="CST_Regulator"/>
</dbReference>
<dbReference type="Proteomes" id="UP000295252">
    <property type="component" value="Chromosome IV"/>
</dbReference>
<feature type="compositionally biased region" description="Basic and acidic residues" evidence="1">
    <location>
        <begin position="87"/>
        <end position="99"/>
    </location>
</feature>
<feature type="region of interest" description="Disordered" evidence="1">
    <location>
        <begin position="74"/>
        <end position="103"/>
    </location>
</feature>
<dbReference type="AlphaFoldDB" id="A0A068TN44"/>